<evidence type="ECO:0000313" key="1">
    <source>
        <dbReference type="EMBL" id="KAJ4265525.1"/>
    </source>
</evidence>
<protein>
    <submittedName>
        <fullName evidence="1">Uncharacterized protein</fullName>
    </submittedName>
</protein>
<dbReference type="Proteomes" id="UP001152049">
    <property type="component" value="Unassembled WGS sequence"/>
</dbReference>
<sequence>MTGTTLMTGFPNDGIEKAKVQYRVTELGDLGTETEEVGGYEGFDMSVRSTSDQRESIHFFWRWAEVVSRSSNCPSGNHCRACGTFPRDHSLELAVKDWANDEKVEAMDNDRRRESTTKPKLRAERRERVQLRAVLTIKMNGGCVLVRLVKRDERGL</sequence>
<keyword evidence="2" id="KW-1185">Reference proteome</keyword>
<dbReference type="EMBL" id="JAOQAZ010000006">
    <property type="protein sequence ID" value="KAJ4265525.1"/>
    <property type="molecule type" value="Genomic_DNA"/>
</dbReference>
<evidence type="ECO:0000313" key="2">
    <source>
        <dbReference type="Proteomes" id="UP001152049"/>
    </source>
</evidence>
<accession>A0A9W8S5D3</accession>
<comment type="caution">
    <text evidence="1">The sequence shown here is derived from an EMBL/GenBank/DDBJ whole genome shotgun (WGS) entry which is preliminary data.</text>
</comment>
<gene>
    <name evidence="1" type="ORF">NW762_004814</name>
</gene>
<organism evidence="1 2">
    <name type="scientific">Fusarium torreyae</name>
    <dbReference type="NCBI Taxonomy" id="1237075"/>
    <lineage>
        <taxon>Eukaryota</taxon>
        <taxon>Fungi</taxon>
        <taxon>Dikarya</taxon>
        <taxon>Ascomycota</taxon>
        <taxon>Pezizomycotina</taxon>
        <taxon>Sordariomycetes</taxon>
        <taxon>Hypocreomycetidae</taxon>
        <taxon>Hypocreales</taxon>
        <taxon>Nectriaceae</taxon>
        <taxon>Fusarium</taxon>
    </lineage>
</organism>
<dbReference type="OrthoDB" id="1470350at2759"/>
<name>A0A9W8S5D3_9HYPO</name>
<dbReference type="AlphaFoldDB" id="A0A9W8S5D3"/>
<proteinExistence type="predicted"/>
<reference evidence="1" key="1">
    <citation type="submission" date="2022-09" db="EMBL/GenBank/DDBJ databases">
        <title>Fusarium specimens isolated from Avocado Roots.</title>
        <authorList>
            <person name="Stajich J."/>
            <person name="Roper C."/>
            <person name="Heimlech-Rivalta G."/>
        </authorList>
    </citation>
    <scope>NUCLEOTIDE SEQUENCE</scope>
    <source>
        <strain evidence="1">CF00136</strain>
    </source>
</reference>